<dbReference type="PANTHER" id="PTHR30287">
    <property type="entry name" value="MEMBRANE COMPONENT OF PREDICTED ABC SUPERFAMILY METABOLITE UPTAKE TRANSPORTER"/>
    <property type="match status" value="1"/>
</dbReference>
<evidence type="ECO:0000256" key="6">
    <source>
        <dbReference type="SAM" id="Phobius"/>
    </source>
</evidence>
<keyword evidence="3 6" id="KW-0812">Transmembrane</keyword>
<feature type="transmembrane region" description="Helical" evidence="6">
    <location>
        <begin position="425"/>
        <end position="450"/>
    </location>
</feature>
<dbReference type="RefSeq" id="WP_136822095.1">
    <property type="nucleotide sequence ID" value="NZ_BMJX01000006.1"/>
</dbReference>
<feature type="transmembrane region" description="Helical" evidence="6">
    <location>
        <begin position="477"/>
        <end position="496"/>
    </location>
</feature>
<name>A0A4U0GWC1_9SPHI</name>
<proteinExistence type="predicted"/>
<feature type="transmembrane region" description="Helical" evidence="6">
    <location>
        <begin position="353"/>
        <end position="376"/>
    </location>
</feature>
<evidence type="ECO:0000313" key="9">
    <source>
        <dbReference type="EMBL" id="TJY63420.1"/>
    </source>
</evidence>
<dbReference type="InterPro" id="IPR003838">
    <property type="entry name" value="ABC3_permease_C"/>
</dbReference>
<feature type="transmembrane region" description="Helical" evidence="6">
    <location>
        <begin position="808"/>
        <end position="832"/>
    </location>
</feature>
<evidence type="ECO:0000259" key="8">
    <source>
        <dbReference type="Pfam" id="PF12704"/>
    </source>
</evidence>
<sequence>MNWRWIALMAWRDSRKNRSRLFLFVSSIVLGIAALVAMNSFNENLSRNIDDQAAQLIGADLELESRRKPTKEALVFIDSLQRISDGHAREERFMSMIRFPKVEGSRLVQVRSLSGAFPFYGQLQTNPRSGSEDFGQAESALIDHALMLQFDAQVKDSIQLGLNGFVIGGRLMGAPGQTSISGAMAPTVFVPLKYLEGSGLRQMGSRIDYHYYFKFSSDFNVDEFVKKMDDRFSELQLRHSTISSTKEDTGRSFADVTQFMELIGFIALLLGCIGISSAVHIYVREKLVTVAILRCLGTTPKQAFFIFLIQLAVMGFIGGILGAFLGTSVQYILPLVMQEFLPIELSTHVSWYAIAQGISLGIIIAVLFALVPLVAIRHISPLNTLRVGNESDTVKKDSLRWWIYGAILLFIILFARLQLDNWMQTLFFTLGISFTFIFLYAVSQGLIMLVRRYFPSGWPYLWRQGLSNLYRPHNQTVVLIVSIGLGTALIATLFFVQDILLQRVQRASSEKQANMVLFDIQSAQKDAVKQRIIAEGLPVLEEVPIVTLQVAAVNGENLADVASDSTSRISSRVFRNEIRATYRDSLSDAEQITSGTWRGRVETGDTAQVSLEKRYADQIGIQIGDRLLLNVQGVMIPAIVSSMREVDWNRFQTNFRMVLAKGSIDDAPQFHVLMTRVEGESESAAFQQLVVNQFPNVSVIDMNAVLQILDDLLGKIGFIIQFMGTFSILTGVVVLISAVMISKYQRIRENVLLRTLGASRKQIVIITVCEYLFLGIFSSVAGLLVALLASNLLAVFVFQSAFVPSMGFMLLLILFVSTLTVGIGTLNSLSILNRSPLEVLRKE</sequence>
<feature type="transmembrane region" description="Helical" evidence="6">
    <location>
        <begin position="21"/>
        <end position="41"/>
    </location>
</feature>
<evidence type="ECO:0000256" key="1">
    <source>
        <dbReference type="ARBA" id="ARBA00004651"/>
    </source>
</evidence>
<dbReference type="InterPro" id="IPR025857">
    <property type="entry name" value="MacB_PCD"/>
</dbReference>
<evidence type="ECO:0000256" key="4">
    <source>
        <dbReference type="ARBA" id="ARBA00022989"/>
    </source>
</evidence>
<dbReference type="Proteomes" id="UP000309872">
    <property type="component" value="Unassembled WGS sequence"/>
</dbReference>
<feature type="transmembrane region" description="Helical" evidence="6">
    <location>
        <begin position="262"/>
        <end position="283"/>
    </location>
</feature>
<comment type="caution">
    <text evidence="9">The sequence shown here is derived from an EMBL/GenBank/DDBJ whole genome shotgun (WGS) entry which is preliminary data.</text>
</comment>
<feature type="transmembrane region" description="Helical" evidence="6">
    <location>
        <begin position="304"/>
        <end position="333"/>
    </location>
</feature>
<accession>A0A4U0GWC1</accession>
<comment type="subcellular location">
    <subcellularLocation>
        <location evidence="1">Cell membrane</location>
        <topology evidence="1">Multi-pass membrane protein</topology>
    </subcellularLocation>
</comment>
<dbReference type="OrthoDB" id="9775544at2"/>
<organism evidence="9 10">
    <name type="scientific">Sphingobacterium alkalisoli</name>
    <dbReference type="NCBI Taxonomy" id="1874115"/>
    <lineage>
        <taxon>Bacteria</taxon>
        <taxon>Pseudomonadati</taxon>
        <taxon>Bacteroidota</taxon>
        <taxon>Sphingobacteriia</taxon>
        <taxon>Sphingobacteriales</taxon>
        <taxon>Sphingobacteriaceae</taxon>
        <taxon>Sphingobacterium</taxon>
    </lineage>
</organism>
<keyword evidence="4 6" id="KW-1133">Transmembrane helix</keyword>
<dbReference type="EMBL" id="SUKA01000006">
    <property type="protein sequence ID" value="TJY63420.1"/>
    <property type="molecule type" value="Genomic_DNA"/>
</dbReference>
<protein>
    <submittedName>
        <fullName evidence="9">FtsX-like permease family protein</fullName>
    </submittedName>
</protein>
<evidence type="ECO:0000259" key="7">
    <source>
        <dbReference type="Pfam" id="PF02687"/>
    </source>
</evidence>
<feature type="domain" description="ABC3 transporter permease C-terminal" evidence="7">
    <location>
        <begin position="722"/>
        <end position="836"/>
    </location>
</feature>
<dbReference type="PANTHER" id="PTHR30287:SF1">
    <property type="entry name" value="INNER MEMBRANE PROTEIN"/>
    <property type="match status" value="1"/>
</dbReference>
<feature type="domain" description="MacB-like periplasmic core" evidence="8">
    <location>
        <begin position="22"/>
        <end position="229"/>
    </location>
</feature>
<dbReference type="Pfam" id="PF02687">
    <property type="entry name" value="FtsX"/>
    <property type="match status" value="2"/>
</dbReference>
<feature type="transmembrane region" description="Helical" evidence="6">
    <location>
        <begin position="401"/>
        <end position="419"/>
    </location>
</feature>
<keyword evidence="10" id="KW-1185">Reference proteome</keyword>
<dbReference type="AlphaFoldDB" id="A0A4U0GWC1"/>
<gene>
    <name evidence="9" type="ORF">FAZ19_17720</name>
</gene>
<keyword evidence="2" id="KW-1003">Cell membrane</keyword>
<evidence type="ECO:0000256" key="2">
    <source>
        <dbReference type="ARBA" id="ARBA00022475"/>
    </source>
</evidence>
<reference evidence="9 10" key="1">
    <citation type="submission" date="2019-04" db="EMBL/GenBank/DDBJ databases">
        <title>Sphingobacterium olei sp. nov., isolated from oil-contaminated soil.</title>
        <authorList>
            <person name="Liu B."/>
        </authorList>
    </citation>
    <scope>NUCLEOTIDE SEQUENCE [LARGE SCALE GENOMIC DNA]</scope>
    <source>
        <strain evidence="9 10">Y3L14</strain>
    </source>
</reference>
<evidence type="ECO:0000313" key="10">
    <source>
        <dbReference type="Proteomes" id="UP000309872"/>
    </source>
</evidence>
<dbReference type="Pfam" id="PF12704">
    <property type="entry name" value="MacB_PCD"/>
    <property type="match status" value="1"/>
</dbReference>
<dbReference type="InterPro" id="IPR038766">
    <property type="entry name" value="Membrane_comp_ABC_pdt"/>
</dbReference>
<keyword evidence="5 6" id="KW-0472">Membrane</keyword>
<evidence type="ECO:0000256" key="3">
    <source>
        <dbReference type="ARBA" id="ARBA00022692"/>
    </source>
</evidence>
<dbReference type="GO" id="GO:0005886">
    <property type="term" value="C:plasma membrane"/>
    <property type="evidence" value="ECO:0007669"/>
    <property type="project" value="UniProtKB-SubCell"/>
</dbReference>
<feature type="transmembrane region" description="Helical" evidence="6">
    <location>
        <begin position="718"/>
        <end position="742"/>
    </location>
</feature>
<evidence type="ECO:0000256" key="5">
    <source>
        <dbReference type="ARBA" id="ARBA00023136"/>
    </source>
</evidence>
<feature type="domain" description="ABC3 transporter permease C-terminal" evidence="7">
    <location>
        <begin position="262"/>
        <end position="381"/>
    </location>
</feature>
<feature type="transmembrane region" description="Helical" evidence="6">
    <location>
        <begin position="763"/>
        <end position="788"/>
    </location>
</feature>